<gene>
    <name evidence="5" type="ORF">F5544_08185</name>
</gene>
<dbReference type="InterPro" id="IPR009057">
    <property type="entry name" value="Homeodomain-like_sf"/>
</dbReference>
<feature type="DNA-binding region" description="H-T-H motif" evidence="2">
    <location>
        <begin position="81"/>
        <end position="100"/>
    </location>
</feature>
<evidence type="ECO:0000256" key="3">
    <source>
        <dbReference type="SAM" id="MobiDB-lite"/>
    </source>
</evidence>
<dbReference type="EMBL" id="CP046172">
    <property type="protein sequence ID" value="QIS09539.1"/>
    <property type="molecule type" value="Genomic_DNA"/>
</dbReference>
<evidence type="ECO:0000256" key="1">
    <source>
        <dbReference type="ARBA" id="ARBA00023125"/>
    </source>
</evidence>
<dbReference type="Gene3D" id="1.10.357.10">
    <property type="entry name" value="Tetracycline Repressor, domain 2"/>
    <property type="match status" value="1"/>
</dbReference>
<name>A0A6G9Y8J6_9NOCA</name>
<evidence type="ECO:0000256" key="2">
    <source>
        <dbReference type="PROSITE-ProRule" id="PRU00335"/>
    </source>
</evidence>
<dbReference type="PANTHER" id="PTHR30055">
    <property type="entry name" value="HTH-TYPE TRANSCRIPTIONAL REGULATOR RUTR"/>
    <property type="match status" value="1"/>
</dbReference>
<evidence type="ECO:0000313" key="5">
    <source>
        <dbReference type="EMBL" id="QIS09539.1"/>
    </source>
</evidence>
<reference evidence="5 6" key="1">
    <citation type="journal article" date="2019" name="ACS Chem. Biol.">
        <title>Identification and Mobilization of a Cryptic Antibiotic Biosynthesis Gene Locus from a Human-Pathogenic Nocardia Isolate.</title>
        <authorList>
            <person name="Herisse M."/>
            <person name="Ishida K."/>
            <person name="Porter J.L."/>
            <person name="Howden B."/>
            <person name="Hertweck C."/>
            <person name="Stinear T.P."/>
            <person name="Pidot S.J."/>
        </authorList>
    </citation>
    <scope>NUCLEOTIDE SEQUENCE [LARGE SCALE GENOMIC DNA]</scope>
    <source>
        <strain evidence="5 6">AUSMDU00012717</strain>
    </source>
</reference>
<dbReference type="PANTHER" id="PTHR30055:SF226">
    <property type="entry name" value="HTH-TYPE TRANSCRIPTIONAL REGULATOR PKSA"/>
    <property type="match status" value="1"/>
</dbReference>
<organism evidence="5 6">
    <name type="scientific">Nocardia arthritidis</name>
    <dbReference type="NCBI Taxonomy" id="228602"/>
    <lineage>
        <taxon>Bacteria</taxon>
        <taxon>Bacillati</taxon>
        <taxon>Actinomycetota</taxon>
        <taxon>Actinomycetes</taxon>
        <taxon>Mycobacteriales</taxon>
        <taxon>Nocardiaceae</taxon>
        <taxon>Nocardia</taxon>
    </lineage>
</organism>
<dbReference type="InterPro" id="IPR050109">
    <property type="entry name" value="HTH-type_TetR-like_transc_reg"/>
</dbReference>
<dbReference type="GO" id="GO:0000976">
    <property type="term" value="F:transcription cis-regulatory region binding"/>
    <property type="evidence" value="ECO:0007669"/>
    <property type="project" value="TreeGrafter"/>
</dbReference>
<dbReference type="AlphaFoldDB" id="A0A6G9Y8J6"/>
<dbReference type="PROSITE" id="PS50977">
    <property type="entry name" value="HTH_TETR_2"/>
    <property type="match status" value="1"/>
</dbReference>
<dbReference type="GO" id="GO:0003700">
    <property type="term" value="F:DNA-binding transcription factor activity"/>
    <property type="evidence" value="ECO:0007669"/>
    <property type="project" value="TreeGrafter"/>
</dbReference>
<keyword evidence="6" id="KW-1185">Reference proteome</keyword>
<feature type="domain" description="HTH tetR-type" evidence="4">
    <location>
        <begin position="58"/>
        <end position="118"/>
    </location>
</feature>
<dbReference type="InterPro" id="IPR001647">
    <property type="entry name" value="HTH_TetR"/>
</dbReference>
<dbReference type="SUPFAM" id="SSF46689">
    <property type="entry name" value="Homeodomain-like"/>
    <property type="match status" value="1"/>
</dbReference>
<sequence>MEAGEASWSIPSRRCDTSDNTGNTRFRKRLFPDLVYAEPVTRASTGTYRGTSTVERQADRRRRLLDAALEIVGTQGLSALTVRGVCELAKVGPRFFYEAFPDLDALAAGLLLEVQRSALERAQAAIAETPGEPADRIRAGVAALITDLTDDPRRAQIAFAQAYGSPALMRSRFDGMRQVAQVIIEQTRLVLHLPDGQDLAVAATSQLITGGAAELVLVWLDGGLDIGRAELIDLVADFAIAMVDRLPAVAARIE</sequence>
<protein>
    <submittedName>
        <fullName evidence="5">TetR family transcriptional regulator</fullName>
    </submittedName>
</protein>
<dbReference type="KEGG" id="nah:F5544_08185"/>
<evidence type="ECO:0000313" key="6">
    <source>
        <dbReference type="Proteomes" id="UP000503540"/>
    </source>
</evidence>
<dbReference type="Proteomes" id="UP000503540">
    <property type="component" value="Chromosome"/>
</dbReference>
<feature type="region of interest" description="Disordered" evidence="3">
    <location>
        <begin position="1"/>
        <end position="22"/>
    </location>
</feature>
<proteinExistence type="predicted"/>
<evidence type="ECO:0000259" key="4">
    <source>
        <dbReference type="PROSITE" id="PS50977"/>
    </source>
</evidence>
<dbReference type="Pfam" id="PF00440">
    <property type="entry name" value="TetR_N"/>
    <property type="match status" value="1"/>
</dbReference>
<keyword evidence="1 2" id="KW-0238">DNA-binding</keyword>
<accession>A0A6G9Y8J6</accession>